<dbReference type="InParanoid" id="V4SG20"/>
<sequence length="44" mass="5179">LIEKSTTMKFRLSTEPLVEVCVMCIKAIKFGFYCQPHSTQLYFF</sequence>
<keyword evidence="2" id="KW-1185">Reference proteome</keyword>
<gene>
    <name evidence="1" type="ORF">CICLE_v100015432mg</name>
</gene>
<reference evidence="1 2" key="1">
    <citation type="submission" date="2013-10" db="EMBL/GenBank/DDBJ databases">
        <authorList>
            <consortium name="International Citrus Genome Consortium"/>
            <person name="Jenkins J."/>
            <person name="Schmutz J."/>
            <person name="Prochnik S."/>
            <person name="Rokhsar D."/>
            <person name="Gmitter F."/>
            <person name="Ollitrault P."/>
            <person name="Machado M."/>
            <person name="Talon M."/>
            <person name="Wincker P."/>
            <person name="Jaillon O."/>
            <person name="Morgante M."/>
        </authorList>
    </citation>
    <scope>NUCLEOTIDE SEQUENCE</scope>
    <source>
        <strain evidence="2">cv. Clemenules</strain>
    </source>
</reference>
<organism evidence="1 2">
    <name type="scientific">Citrus clementina</name>
    <name type="common">Clementine</name>
    <name type="synonym">Citrus deliciosa x Citrus sinensis</name>
    <dbReference type="NCBI Taxonomy" id="85681"/>
    <lineage>
        <taxon>Eukaryota</taxon>
        <taxon>Viridiplantae</taxon>
        <taxon>Streptophyta</taxon>
        <taxon>Embryophyta</taxon>
        <taxon>Tracheophyta</taxon>
        <taxon>Spermatophyta</taxon>
        <taxon>Magnoliopsida</taxon>
        <taxon>eudicotyledons</taxon>
        <taxon>Gunneridae</taxon>
        <taxon>Pentapetalae</taxon>
        <taxon>rosids</taxon>
        <taxon>malvids</taxon>
        <taxon>Sapindales</taxon>
        <taxon>Rutaceae</taxon>
        <taxon>Aurantioideae</taxon>
        <taxon>Citrus</taxon>
    </lineage>
</organism>
<feature type="non-terminal residue" evidence="1">
    <location>
        <position position="1"/>
    </location>
</feature>
<dbReference type="Proteomes" id="UP000030687">
    <property type="component" value="Unassembled WGS sequence"/>
</dbReference>
<dbReference type="EMBL" id="KI536799">
    <property type="protein sequence ID" value="ESR46608.1"/>
    <property type="molecule type" value="Genomic_DNA"/>
</dbReference>
<accession>V4SG20</accession>
<name>V4SG20_CITCL</name>
<proteinExistence type="predicted"/>
<dbReference type="AlphaFoldDB" id="V4SG20"/>
<dbReference type="KEGG" id="cic:CICLE_v100015432m"/>
<protein>
    <submittedName>
        <fullName evidence="1">Uncharacterized protein</fullName>
    </submittedName>
</protein>
<evidence type="ECO:0000313" key="1">
    <source>
        <dbReference type="EMBL" id="ESR46608.1"/>
    </source>
</evidence>
<dbReference type="Gramene" id="ESR46608">
    <property type="protein sequence ID" value="ESR46608"/>
    <property type="gene ID" value="CICLE_v100015432mg"/>
</dbReference>
<evidence type="ECO:0000313" key="2">
    <source>
        <dbReference type="Proteomes" id="UP000030687"/>
    </source>
</evidence>